<organism evidence="1">
    <name type="scientific">uncultured Thermomicrobiales bacterium</name>
    <dbReference type="NCBI Taxonomy" id="1645740"/>
    <lineage>
        <taxon>Bacteria</taxon>
        <taxon>Pseudomonadati</taxon>
        <taxon>Thermomicrobiota</taxon>
        <taxon>Thermomicrobia</taxon>
        <taxon>Thermomicrobiales</taxon>
        <taxon>environmental samples</taxon>
    </lineage>
</organism>
<dbReference type="AlphaFoldDB" id="A0A6J4UGS6"/>
<sequence>MGLRWGENLVPTRCEVWRLTGALVAVLEYGRPPRYEPGQKLASVIAERLATDVVLTGQGPEEHRDGGALPISPAVWFQATHRALHGELSVSARGYFLDWQYAAPLPPAPA</sequence>
<evidence type="ECO:0000313" key="1">
    <source>
        <dbReference type="EMBL" id="CAA9550123.1"/>
    </source>
</evidence>
<name>A0A6J4UGS6_9BACT</name>
<dbReference type="EMBL" id="CADCWM010000252">
    <property type="protein sequence ID" value="CAA9550123.1"/>
    <property type="molecule type" value="Genomic_DNA"/>
</dbReference>
<proteinExistence type="predicted"/>
<reference evidence="1" key="1">
    <citation type="submission" date="2020-02" db="EMBL/GenBank/DDBJ databases">
        <authorList>
            <person name="Meier V. D."/>
        </authorList>
    </citation>
    <scope>NUCLEOTIDE SEQUENCE</scope>
    <source>
        <strain evidence="1">AVDCRST_MAG88</strain>
    </source>
</reference>
<accession>A0A6J4UGS6</accession>
<gene>
    <name evidence="1" type="ORF">AVDCRST_MAG88-707</name>
</gene>
<protein>
    <submittedName>
        <fullName evidence="1">Uncharacterized protein</fullName>
    </submittedName>
</protein>